<reference evidence="3 4" key="1">
    <citation type="submission" date="2017-07" db="EMBL/GenBank/DDBJ databases">
        <title>Draft whole genome sequences of clinical Proprionibacteriaceae strains.</title>
        <authorList>
            <person name="Bernier A.-M."/>
            <person name="Bernard K."/>
            <person name="Domingo M.-C."/>
        </authorList>
    </citation>
    <scope>NUCLEOTIDE SEQUENCE [LARGE SCALE GENOMIC DNA]</scope>
    <source>
        <strain evidence="3 4">NML 160184</strain>
    </source>
</reference>
<protein>
    <recommendedName>
        <fullName evidence="5">DUF1343 domain-containing protein</fullName>
    </recommendedName>
</protein>
<dbReference type="Proteomes" id="UP000216533">
    <property type="component" value="Unassembled WGS sequence"/>
</dbReference>
<dbReference type="Pfam" id="PF07075">
    <property type="entry name" value="NamZ_N"/>
    <property type="match status" value="1"/>
</dbReference>
<dbReference type="GO" id="GO:0033922">
    <property type="term" value="F:peptidoglycan beta-N-acetylmuramidase activity"/>
    <property type="evidence" value="ECO:0007669"/>
    <property type="project" value="InterPro"/>
</dbReference>
<gene>
    <name evidence="3" type="ORF">CGZ92_09055</name>
</gene>
<dbReference type="Pfam" id="PF20732">
    <property type="entry name" value="NamZ_C"/>
    <property type="match status" value="1"/>
</dbReference>
<evidence type="ECO:0000313" key="3">
    <source>
        <dbReference type="EMBL" id="OYN86485.1"/>
    </source>
</evidence>
<evidence type="ECO:0000259" key="1">
    <source>
        <dbReference type="Pfam" id="PF07075"/>
    </source>
</evidence>
<dbReference type="PANTHER" id="PTHR42915:SF1">
    <property type="entry name" value="PEPTIDOGLYCAN BETA-N-ACETYLMURAMIDASE NAMZ"/>
    <property type="match status" value="1"/>
</dbReference>
<proteinExistence type="predicted"/>
<evidence type="ECO:0000259" key="2">
    <source>
        <dbReference type="Pfam" id="PF20732"/>
    </source>
</evidence>
<dbReference type="Gene3D" id="3.40.50.12170">
    <property type="entry name" value="Uncharacterised protein PF07075, DUF1343"/>
    <property type="match status" value="1"/>
</dbReference>
<dbReference type="InterPro" id="IPR048502">
    <property type="entry name" value="NamZ_N"/>
</dbReference>
<feature type="domain" description="Peptidoglycan beta-N-acetylmuramidase NamZ C-terminal" evidence="2">
    <location>
        <begin position="283"/>
        <end position="441"/>
    </location>
</feature>
<dbReference type="EMBL" id="NMVI01000018">
    <property type="protein sequence ID" value="OYN86485.1"/>
    <property type="molecule type" value="Genomic_DNA"/>
</dbReference>
<dbReference type="InterPro" id="IPR006311">
    <property type="entry name" value="TAT_signal"/>
</dbReference>
<name>A0A255EAF9_9ACTN</name>
<dbReference type="AlphaFoldDB" id="A0A255EAF9"/>
<dbReference type="PROSITE" id="PS51318">
    <property type="entry name" value="TAT"/>
    <property type="match status" value="1"/>
</dbReference>
<dbReference type="InterPro" id="IPR048503">
    <property type="entry name" value="NamZ_C"/>
</dbReference>
<dbReference type="PANTHER" id="PTHR42915">
    <property type="entry name" value="HYPOTHETICAL 460 KDA PROTEIN IN FEUA-SIGW INTERGENIC REGION [PRECURSOR]"/>
    <property type="match status" value="1"/>
</dbReference>
<dbReference type="PIRSF" id="PIRSF016719">
    <property type="entry name" value="UCP016719"/>
    <property type="match status" value="1"/>
</dbReference>
<feature type="domain" description="Peptidoglycan beta-N-acetylmuramidase NamZ N-terminal" evidence="1">
    <location>
        <begin position="80"/>
        <end position="276"/>
    </location>
</feature>
<evidence type="ECO:0008006" key="5">
    <source>
        <dbReference type="Google" id="ProtNLM"/>
    </source>
</evidence>
<evidence type="ECO:0000313" key="4">
    <source>
        <dbReference type="Proteomes" id="UP000216533"/>
    </source>
</evidence>
<dbReference type="Gene3D" id="3.90.1150.140">
    <property type="match status" value="1"/>
</dbReference>
<comment type="caution">
    <text evidence="3">The sequence shown here is derived from an EMBL/GenBank/DDBJ whole genome shotgun (WGS) entry which is preliminary data.</text>
</comment>
<organism evidence="3 4">
    <name type="scientific">Parenemella sanctibonifatiensis</name>
    <dbReference type="NCBI Taxonomy" id="2016505"/>
    <lineage>
        <taxon>Bacteria</taxon>
        <taxon>Bacillati</taxon>
        <taxon>Actinomycetota</taxon>
        <taxon>Actinomycetes</taxon>
        <taxon>Propionibacteriales</taxon>
        <taxon>Propionibacteriaceae</taxon>
        <taxon>Parenemella</taxon>
    </lineage>
</organism>
<sequence length="445" mass="47623">MENGVEGLIRLAGSSSLVAMSVSRRAMLSASGLAVAAAGVAALPSTAQSRSPQQSASSGVRTGADTSAATHWRFLAGRRVGVITNQTGVLEDFTPIVNSMVADGVDVRVILAPEFGYTGGGADLDDATDPSTGITIENVFQVGAAEWDALLSRFDLDTIVFDVAQLGARYESQIWTLWAAMRALAKRNQTLVVLDRPNPAGGQAYGPVLESTHFSDVGLVPLALQHGLTVGELAGYFRSQLTSGSVQLQVAQADGWTRQRANSSEDGLLVPVRPKVTSICTGLLYPGMELLSAAHVACGTGTDRPYEVVGAPYFDDEFVRDLQGQDLPGVRFRPITFRPTAGPFRDELCHGVQIHVTSTTALDPIRIGVSILSTMRRRYLEFSWRILDNGANDRGRRMELLTGEPRTRVLIGASAHGAAINDSWQAKLHEFRLATQSSLLYAGGR</sequence>
<accession>A0A255EAF9</accession>
<dbReference type="InterPro" id="IPR008302">
    <property type="entry name" value="NamZ"/>
</dbReference>